<dbReference type="Proteomes" id="UP001148629">
    <property type="component" value="Unassembled WGS sequence"/>
</dbReference>
<evidence type="ECO:0000313" key="2">
    <source>
        <dbReference type="Proteomes" id="UP001148629"/>
    </source>
</evidence>
<proteinExistence type="predicted"/>
<comment type="caution">
    <text evidence="1">The sequence shown here is derived from an EMBL/GenBank/DDBJ whole genome shotgun (WGS) entry which is preliminary data.</text>
</comment>
<organism evidence="1 2">
    <name type="scientific">Fusarium decemcellulare</name>
    <dbReference type="NCBI Taxonomy" id="57161"/>
    <lineage>
        <taxon>Eukaryota</taxon>
        <taxon>Fungi</taxon>
        <taxon>Dikarya</taxon>
        <taxon>Ascomycota</taxon>
        <taxon>Pezizomycotina</taxon>
        <taxon>Sordariomycetes</taxon>
        <taxon>Hypocreomycetidae</taxon>
        <taxon>Hypocreales</taxon>
        <taxon>Nectriaceae</taxon>
        <taxon>Fusarium</taxon>
        <taxon>Fusarium decemcellulare species complex</taxon>
    </lineage>
</organism>
<sequence length="155" mass="16961">MLEGSSDEVGDELGVYHGLPCEDVLGCAESWWCHVFAYRRAVNGWQTIDFWSGLSKTRQAPGCIVPVGLAMRALANGYKSANTGAGIGSWECYPWIGWADEGSKLNRQHGICRRMHARRDDHGNATSNRLGRALQVATGRMPSLLGQVVDLQDAN</sequence>
<evidence type="ECO:0000313" key="1">
    <source>
        <dbReference type="EMBL" id="KAJ3501698.1"/>
    </source>
</evidence>
<dbReference type="EMBL" id="JANRMS010005581">
    <property type="protein sequence ID" value="KAJ3501698.1"/>
    <property type="molecule type" value="Genomic_DNA"/>
</dbReference>
<name>A0ACC1RAN6_9HYPO</name>
<reference evidence="1" key="1">
    <citation type="submission" date="2022-08" db="EMBL/GenBank/DDBJ databases">
        <title>Genome Sequence of Fusarium decemcellulare.</title>
        <authorList>
            <person name="Buettner E."/>
        </authorList>
    </citation>
    <scope>NUCLEOTIDE SEQUENCE</scope>
    <source>
        <strain evidence="1">Babe19</strain>
    </source>
</reference>
<accession>A0ACC1RAN6</accession>
<keyword evidence="2" id="KW-1185">Reference proteome</keyword>
<gene>
    <name evidence="1" type="ORF">NM208_g16884</name>
</gene>
<protein>
    <submittedName>
        <fullName evidence="1">Uncharacterized protein</fullName>
    </submittedName>
</protein>